<protein>
    <submittedName>
        <fullName evidence="2">Synthase 3 protein 2</fullName>
    </submittedName>
</protein>
<keyword evidence="1" id="KW-1133">Transmembrane helix</keyword>
<dbReference type="Proteomes" id="UP001153069">
    <property type="component" value="Unassembled WGS sequence"/>
</dbReference>
<evidence type="ECO:0000256" key="1">
    <source>
        <dbReference type="SAM" id="Phobius"/>
    </source>
</evidence>
<dbReference type="InterPro" id="IPR040632">
    <property type="entry name" value="Sulfotransfer_4"/>
</dbReference>
<dbReference type="Pfam" id="PF17784">
    <property type="entry name" value="Sulfotransfer_4"/>
    <property type="match status" value="1"/>
</dbReference>
<name>A0A9N8DPN7_9STRA</name>
<dbReference type="OrthoDB" id="408152at2759"/>
<dbReference type="Gene3D" id="3.40.50.300">
    <property type="entry name" value="P-loop containing nucleotide triphosphate hydrolases"/>
    <property type="match status" value="1"/>
</dbReference>
<keyword evidence="1" id="KW-0812">Transmembrane</keyword>
<dbReference type="PANTHER" id="PTHR36978">
    <property type="entry name" value="P-LOOP CONTAINING NUCLEOTIDE TRIPHOSPHATE HYDROLASE"/>
    <property type="match status" value="1"/>
</dbReference>
<sequence length="278" mass="30607">MGKVFGARLIKSVPFSSVAPSVQNTPSKGLRVIGAGAGRTGTSSLQAALKIMGYKPYHMADCFVGDHAELWKHAVETGNVEKVVDMLLQEGYDAIVDEPGSYFVPQLAEHFPEAKIVLTHRANIAGWIQSVKKLALLHNQFASWPFSSLPFIQRFGSMAKDILSRRGCSVENLLRDDADGTCSDWYMKHYKETKLLFDDGRLLEYDVSEGWPPLLAHLESTNATSMISPAMPFPRTNSGDEVLFIVSLMKAIPILCAVFVGMMVHAILGLAFRFQTIG</sequence>
<dbReference type="InterPro" id="IPR027417">
    <property type="entry name" value="P-loop_NTPase"/>
</dbReference>
<keyword evidence="1" id="KW-0472">Membrane</keyword>
<dbReference type="SUPFAM" id="SSF52540">
    <property type="entry name" value="P-loop containing nucleoside triphosphate hydrolases"/>
    <property type="match status" value="1"/>
</dbReference>
<reference evidence="2" key="1">
    <citation type="submission" date="2020-06" db="EMBL/GenBank/DDBJ databases">
        <authorList>
            <consortium name="Plant Systems Biology data submission"/>
        </authorList>
    </citation>
    <scope>NUCLEOTIDE SEQUENCE</scope>
    <source>
        <strain evidence="2">D6</strain>
    </source>
</reference>
<comment type="caution">
    <text evidence="2">The sequence shown here is derived from an EMBL/GenBank/DDBJ whole genome shotgun (WGS) entry which is preliminary data.</text>
</comment>
<dbReference type="AlphaFoldDB" id="A0A9N8DPN7"/>
<accession>A0A9N8DPN7</accession>
<evidence type="ECO:0000313" key="2">
    <source>
        <dbReference type="EMBL" id="CAB9504440.1"/>
    </source>
</evidence>
<gene>
    <name evidence="2" type="ORF">SEMRO_197_G083800.1</name>
</gene>
<keyword evidence="3" id="KW-1185">Reference proteome</keyword>
<proteinExistence type="predicted"/>
<dbReference type="PANTHER" id="PTHR36978:SF4">
    <property type="entry name" value="P-LOOP CONTAINING NUCLEOSIDE TRIPHOSPHATE HYDROLASE PROTEIN"/>
    <property type="match status" value="1"/>
</dbReference>
<dbReference type="EMBL" id="CAICTM010000196">
    <property type="protein sequence ID" value="CAB9504440.1"/>
    <property type="molecule type" value="Genomic_DNA"/>
</dbReference>
<evidence type="ECO:0000313" key="3">
    <source>
        <dbReference type="Proteomes" id="UP001153069"/>
    </source>
</evidence>
<feature type="transmembrane region" description="Helical" evidence="1">
    <location>
        <begin position="251"/>
        <end position="272"/>
    </location>
</feature>
<organism evidence="2 3">
    <name type="scientific">Seminavis robusta</name>
    <dbReference type="NCBI Taxonomy" id="568900"/>
    <lineage>
        <taxon>Eukaryota</taxon>
        <taxon>Sar</taxon>
        <taxon>Stramenopiles</taxon>
        <taxon>Ochrophyta</taxon>
        <taxon>Bacillariophyta</taxon>
        <taxon>Bacillariophyceae</taxon>
        <taxon>Bacillariophycidae</taxon>
        <taxon>Naviculales</taxon>
        <taxon>Naviculaceae</taxon>
        <taxon>Seminavis</taxon>
    </lineage>
</organism>